<accession>A0ABQ9FYH8</accession>
<evidence type="ECO:0000313" key="7">
    <source>
        <dbReference type="EMBL" id="KAJ8322311.1"/>
    </source>
</evidence>
<feature type="disulfide bond" evidence="5">
    <location>
        <begin position="1107"/>
        <end position="1117"/>
    </location>
</feature>
<evidence type="ECO:0000256" key="4">
    <source>
        <dbReference type="ARBA" id="ARBA00023180"/>
    </source>
</evidence>
<keyword evidence="4" id="KW-0325">Glycoprotein</keyword>
<feature type="domain" description="SRCR" evidence="6">
    <location>
        <begin position="744"/>
        <end position="830"/>
    </location>
</feature>
<dbReference type="EMBL" id="JARBDR010000018">
    <property type="protein sequence ID" value="KAJ8322311.1"/>
    <property type="molecule type" value="Genomic_DNA"/>
</dbReference>
<comment type="caution">
    <text evidence="5">Lacks conserved residue(s) required for the propagation of feature annotation.</text>
</comment>
<dbReference type="SUPFAM" id="SSF56487">
    <property type="entry name" value="SRCR-like"/>
    <property type="match status" value="12"/>
</dbReference>
<sequence length="1346" mass="145421">MVYTNAQAVTNIRLAGPTAGQGRVEVEINGVWGTVCDDQFGKPDAAVVCRMVNSKQNLNIPAVEGVFGSGTGKIYYDSLSCNGQETSLADCGSSPTNDCYHSEDAGVICDDDGINYRLVNGTDANSGRLEVEINGQWGTVCDDEFNTVSAQIVCKKMGLPSSHAYIQFFGQGTGNIWLDDVMCTGTETSIFQCNMTRVGDNDCEHSEDVGIICTDQEPSLKIRLMDGQYPDEGRVEVSINGGQWGTVCDDLWEAAEAQVVCNMLGFTNGTARAVGEAYFGSGKGPIIMDEVECTGKEASLIDCPFGGFGQHDCDHSEDAGVSCNGGRVEQVQVRLVGGSNKAEGRVEVLHNGHWGTVCDDNFDDREARVICHMLGYDNGTSIGVSGAFFGPGTGSIDMDELECKGDEDNIGLCRFDGYGIHDCDHTEDAGVICNAQAQNLTVRLVNGKNANEGRVEVLHGGIWGTVCDDLWSTANAKVVCNMLGLPRHNPYGATNCDHTEDAGVRCVGATESPLRLVGGVGPYEGRLEVFHSGSWGTVCDDQFNVSEAKVACRQLGYPTDTPLVYNSSSFGPGGGKIWLDNLNCQGTESHIDLCLHNAFGVNNCDHSEDVGIVCRITNITLIGPTPDRGRIEVQINGDWGTVCDDHFDHADAKVVCRMLNSKGDINIATVEGVYGPGHGTIFFDELSCKGSETSLADCGDSQFKDCTHAEDAGVICSDGDLFTVICYSGLIFFFLILDSDGINYRLVGGNDANSGRLEVEINGRWGTVCDDEFNTVSARIACKKMGLPSGPIWLDDVICTGTESSLFHCNMSRIGDNNCDHTEDVGIICTDQEPTFNVRLEGGGHPDEGRVEVSINGSLNHIAIFHSGTARAVGEAYFGRGTGPILMDEVECTGTEASLIDCPFGGFGQHDCDHNGSNNEEGRVEVLHNGHWGTVCDDNFDDREARVICHMLGFDKRYIFEKSISFTGFLAFSGTHIAVNGAHFGPGIGSIDMDELECKGDEDNIGLCRFDGYGIHDCDHTEDAGVICNAEKHNLTVRLVNGKNANEGRVEVLYQGVWGTICDDFWGSVNARVICKMLGLPYSQAEGVQHAFFGSGTGPILLDNVRCNGHESSLALCRHNAFGAHNCRHNEDAGVRCVGDSDSTGRWCRSIRREVGGFPSRTFINHIIFSYRSGSEETPIRLVGGVGPYEGRLEVFHQEQWGTVCDDLFHTNEAKVVCKQLGYPTDNPIVTNITSFTAGTGKIWLDNVVCQGNESYIDLCVHNPYGVTNCDHSEDVGIICRSVVIDGLLLYTGVVTDGLLLYTGVVTDGLLLYKGVDLDRKVVVKEMCCYRQVVVLNKCCYRQHTV</sequence>
<feature type="domain" description="SRCR" evidence="6">
    <location>
        <begin position="838"/>
        <end position="915"/>
    </location>
</feature>
<keyword evidence="2" id="KW-0677">Repeat</keyword>
<dbReference type="SMART" id="SM00202">
    <property type="entry name" value="SR"/>
    <property type="match status" value="12"/>
</dbReference>
<feature type="disulfide bond" evidence="5">
    <location>
        <begin position="81"/>
        <end position="91"/>
    </location>
</feature>
<dbReference type="InterPro" id="IPR001190">
    <property type="entry name" value="SRCR"/>
</dbReference>
<feature type="disulfide bond" evidence="5">
    <location>
        <begin position="892"/>
        <end position="902"/>
    </location>
</feature>
<organism evidence="7 8">
    <name type="scientific">Tegillarca granosa</name>
    <name type="common">Malaysian cockle</name>
    <name type="synonym">Anadara granosa</name>
    <dbReference type="NCBI Taxonomy" id="220873"/>
    <lineage>
        <taxon>Eukaryota</taxon>
        <taxon>Metazoa</taxon>
        <taxon>Spiralia</taxon>
        <taxon>Lophotrochozoa</taxon>
        <taxon>Mollusca</taxon>
        <taxon>Bivalvia</taxon>
        <taxon>Autobranchia</taxon>
        <taxon>Pteriomorphia</taxon>
        <taxon>Arcoida</taxon>
        <taxon>Arcoidea</taxon>
        <taxon>Arcidae</taxon>
        <taxon>Tegillarca</taxon>
    </lineage>
</organism>
<feature type="disulfide bond" evidence="5">
    <location>
        <begin position="183"/>
        <end position="193"/>
    </location>
</feature>
<feature type="domain" description="SRCR" evidence="6">
    <location>
        <begin position="915"/>
        <end position="1029"/>
    </location>
</feature>
<feature type="disulfide bond" evidence="5">
    <location>
        <begin position="688"/>
        <end position="698"/>
    </location>
</feature>
<feature type="domain" description="SRCR" evidence="6">
    <location>
        <begin position="514"/>
        <end position="615"/>
    </location>
</feature>
<feature type="disulfide bond" evidence="5">
    <location>
        <begin position="584"/>
        <end position="594"/>
    </location>
</feature>
<evidence type="ECO:0000313" key="8">
    <source>
        <dbReference type="Proteomes" id="UP001217089"/>
    </source>
</evidence>
<evidence type="ECO:0000259" key="6">
    <source>
        <dbReference type="PROSITE" id="PS50287"/>
    </source>
</evidence>
<evidence type="ECO:0000256" key="2">
    <source>
        <dbReference type="ARBA" id="ARBA00022737"/>
    </source>
</evidence>
<dbReference type="Gene3D" id="3.10.250.10">
    <property type="entry name" value="SRCR-like domain"/>
    <property type="match status" value="12"/>
</dbReference>
<gene>
    <name evidence="7" type="ORF">KUTeg_000782</name>
</gene>
<dbReference type="PRINTS" id="PR00258">
    <property type="entry name" value="SPERACTRCPTR"/>
</dbReference>
<feature type="disulfide bond" evidence="5">
    <location>
        <begin position="293"/>
        <end position="303"/>
    </location>
</feature>
<feature type="domain" description="SRCR" evidence="6">
    <location>
        <begin position="222"/>
        <end position="324"/>
    </location>
</feature>
<proteinExistence type="predicted"/>
<feature type="disulfide bond" evidence="5">
    <location>
        <begin position="799"/>
        <end position="809"/>
    </location>
</feature>
<evidence type="ECO:0000256" key="1">
    <source>
        <dbReference type="ARBA" id="ARBA00022729"/>
    </source>
</evidence>
<evidence type="ECO:0000256" key="5">
    <source>
        <dbReference type="PROSITE-ProRule" id="PRU00196"/>
    </source>
</evidence>
<feature type="domain" description="SRCR" evidence="6">
    <location>
        <begin position="614"/>
        <end position="717"/>
    </location>
</feature>
<feature type="domain" description="SRCR" evidence="6">
    <location>
        <begin position="442"/>
        <end position="484"/>
    </location>
</feature>
<dbReference type="PROSITE" id="PS00420">
    <property type="entry name" value="SRCR_1"/>
    <property type="match status" value="8"/>
</dbReference>
<dbReference type="Pfam" id="PF00530">
    <property type="entry name" value="SRCR"/>
    <property type="match status" value="11"/>
</dbReference>
<feature type="domain" description="SRCR" evidence="6">
    <location>
        <begin position="116"/>
        <end position="214"/>
    </location>
</feature>
<dbReference type="PROSITE" id="PS50287">
    <property type="entry name" value="SRCR_2"/>
    <property type="match status" value="12"/>
</dbReference>
<keyword evidence="3 5" id="KW-1015">Disulfide bond</keyword>
<dbReference type="InterPro" id="IPR036772">
    <property type="entry name" value="SRCR-like_dom_sf"/>
</dbReference>
<comment type="caution">
    <text evidence="7">The sequence shown here is derived from an EMBL/GenBank/DDBJ whole genome shotgun (WGS) entry which is preliminary data.</text>
</comment>
<dbReference type="Proteomes" id="UP001217089">
    <property type="component" value="Unassembled WGS sequence"/>
</dbReference>
<protein>
    <recommendedName>
        <fullName evidence="6">SRCR domain-containing protein</fullName>
    </recommendedName>
</protein>
<dbReference type="PANTHER" id="PTHR19331:SF465">
    <property type="entry name" value="EGG PEPTIDE SPERACT RECEPTOR"/>
    <property type="match status" value="1"/>
</dbReference>
<feature type="domain" description="SRCR" evidence="6">
    <location>
        <begin position="12"/>
        <end position="110"/>
    </location>
</feature>
<keyword evidence="8" id="KW-1185">Reference proteome</keyword>
<reference evidence="7 8" key="1">
    <citation type="submission" date="2022-12" db="EMBL/GenBank/DDBJ databases">
        <title>Chromosome-level genome of Tegillarca granosa.</title>
        <authorList>
            <person name="Kim J."/>
        </authorList>
    </citation>
    <scope>NUCLEOTIDE SEQUENCE [LARGE SCALE GENOMIC DNA]</scope>
    <source>
        <strain evidence="7">Teg-2019</strain>
        <tissue evidence="7">Adductor muscle</tissue>
    </source>
</reference>
<feature type="disulfide bond" evidence="5">
    <location>
        <begin position="1250"/>
        <end position="1260"/>
    </location>
</feature>
<dbReference type="PANTHER" id="PTHR19331">
    <property type="entry name" value="SCAVENGER RECEPTOR DOMAIN-CONTAINING"/>
    <property type="match status" value="1"/>
</dbReference>
<feature type="disulfide bond" evidence="5">
    <location>
        <begin position="998"/>
        <end position="1008"/>
    </location>
</feature>
<name>A0ABQ9FYH8_TEGGR</name>
<keyword evidence="1" id="KW-0732">Signal</keyword>
<feature type="domain" description="SRCR" evidence="6">
    <location>
        <begin position="333"/>
        <end position="434"/>
    </location>
</feature>
<feature type="domain" description="SRCR" evidence="6">
    <location>
        <begin position="1180"/>
        <end position="1281"/>
    </location>
</feature>
<feature type="disulfide bond" evidence="5">
    <location>
        <begin position="403"/>
        <end position="413"/>
    </location>
</feature>
<feature type="domain" description="SRCR" evidence="6">
    <location>
        <begin position="1037"/>
        <end position="1138"/>
    </location>
</feature>
<evidence type="ECO:0000256" key="3">
    <source>
        <dbReference type="ARBA" id="ARBA00023157"/>
    </source>
</evidence>